<comment type="caution">
    <text evidence="1">The sequence shown here is derived from an EMBL/GenBank/DDBJ whole genome shotgun (WGS) entry which is preliminary data.</text>
</comment>
<keyword evidence="2" id="KW-1185">Reference proteome</keyword>
<evidence type="ECO:0000313" key="1">
    <source>
        <dbReference type="EMBL" id="KAI3733230.1"/>
    </source>
</evidence>
<protein>
    <submittedName>
        <fullName evidence="1">Uncharacterized protein</fullName>
    </submittedName>
</protein>
<organism evidence="1 2">
    <name type="scientific">Smallanthus sonchifolius</name>
    <dbReference type="NCBI Taxonomy" id="185202"/>
    <lineage>
        <taxon>Eukaryota</taxon>
        <taxon>Viridiplantae</taxon>
        <taxon>Streptophyta</taxon>
        <taxon>Embryophyta</taxon>
        <taxon>Tracheophyta</taxon>
        <taxon>Spermatophyta</taxon>
        <taxon>Magnoliopsida</taxon>
        <taxon>eudicotyledons</taxon>
        <taxon>Gunneridae</taxon>
        <taxon>Pentapetalae</taxon>
        <taxon>asterids</taxon>
        <taxon>campanulids</taxon>
        <taxon>Asterales</taxon>
        <taxon>Asteraceae</taxon>
        <taxon>Asteroideae</taxon>
        <taxon>Heliantheae alliance</taxon>
        <taxon>Millerieae</taxon>
        <taxon>Smallanthus</taxon>
    </lineage>
</organism>
<gene>
    <name evidence="1" type="ORF">L1987_64450</name>
</gene>
<name>A0ACB9CG59_9ASTR</name>
<sequence>MIQRLKQQVQVDVVLPFPIFLHFLGLQNRDDGATTTASSVVAPSSYASLDLHMQNKIFGLIYTRKKGFGCPSASLHSIIPSRSPPSSQPKP</sequence>
<dbReference type="Proteomes" id="UP001056120">
    <property type="component" value="Linkage Group LG21"/>
</dbReference>
<accession>A0ACB9CG59</accession>
<proteinExistence type="predicted"/>
<evidence type="ECO:0000313" key="2">
    <source>
        <dbReference type="Proteomes" id="UP001056120"/>
    </source>
</evidence>
<reference evidence="1 2" key="2">
    <citation type="journal article" date="2022" name="Mol. Ecol. Resour.">
        <title>The genomes of chicory, endive, great burdock and yacon provide insights into Asteraceae paleo-polyploidization history and plant inulin production.</title>
        <authorList>
            <person name="Fan W."/>
            <person name="Wang S."/>
            <person name="Wang H."/>
            <person name="Wang A."/>
            <person name="Jiang F."/>
            <person name="Liu H."/>
            <person name="Zhao H."/>
            <person name="Xu D."/>
            <person name="Zhang Y."/>
        </authorList>
    </citation>
    <scope>NUCLEOTIDE SEQUENCE [LARGE SCALE GENOMIC DNA]</scope>
    <source>
        <strain evidence="2">cv. Yunnan</strain>
        <tissue evidence="1">Leaves</tissue>
    </source>
</reference>
<dbReference type="EMBL" id="CM042038">
    <property type="protein sequence ID" value="KAI3733230.1"/>
    <property type="molecule type" value="Genomic_DNA"/>
</dbReference>
<reference evidence="2" key="1">
    <citation type="journal article" date="2022" name="Mol. Ecol. Resour.">
        <title>The genomes of chicory, endive, great burdock and yacon provide insights into Asteraceae palaeo-polyploidization history and plant inulin production.</title>
        <authorList>
            <person name="Fan W."/>
            <person name="Wang S."/>
            <person name="Wang H."/>
            <person name="Wang A."/>
            <person name="Jiang F."/>
            <person name="Liu H."/>
            <person name="Zhao H."/>
            <person name="Xu D."/>
            <person name="Zhang Y."/>
        </authorList>
    </citation>
    <scope>NUCLEOTIDE SEQUENCE [LARGE SCALE GENOMIC DNA]</scope>
    <source>
        <strain evidence="2">cv. Yunnan</strain>
    </source>
</reference>